<dbReference type="SMART" id="SM00387">
    <property type="entry name" value="HATPase_c"/>
    <property type="match status" value="1"/>
</dbReference>
<dbReference type="InterPro" id="IPR025751">
    <property type="entry name" value="RsbRD_N_dom"/>
</dbReference>
<evidence type="ECO:0000256" key="3">
    <source>
        <dbReference type="ARBA" id="ARBA00012438"/>
    </source>
</evidence>
<dbReference type="InterPro" id="IPR003594">
    <property type="entry name" value="HATPase_dom"/>
</dbReference>
<dbReference type="Pfam" id="PF02518">
    <property type="entry name" value="HATPase_c"/>
    <property type="match status" value="1"/>
</dbReference>
<evidence type="ECO:0000256" key="4">
    <source>
        <dbReference type="ARBA" id="ARBA00022475"/>
    </source>
</evidence>
<dbReference type="GO" id="GO:0000155">
    <property type="term" value="F:phosphorelay sensor kinase activity"/>
    <property type="evidence" value="ECO:0007669"/>
    <property type="project" value="InterPro"/>
</dbReference>
<evidence type="ECO:0000256" key="2">
    <source>
        <dbReference type="ARBA" id="ARBA00004236"/>
    </source>
</evidence>
<keyword evidence="10" id="KW-0902">Two-component regulatory system</keyword>
<keyword evidence="7" id="KW-0547">Nucleotide-binding</keyword>
<dbReference type="SMART" id="SM00388">
    <property type="entry name" value="HisKA"/>
    <property type="match status" value="1"/>
</dbReference>
<gene>
    <name evidence="13" type="ORF">EI77_02051</name>
</gene>
<evidence type="ECO:0000313" key="13">
    <source>
        <dbReference type="EMBL" id="TDU70933.1"/>
    </source>
</evidence>
<accession>A0A4V3FFJ0</accession>
<dbReference type="Gene3D" id="1.10.287.130">
    <property type="match status" value="1"/>
</dbReference>
<evidence type="ECO:0000256" key="11">
    <source>
        <dbReference type="ARBA" id="ARBA00023136"/>
    </source>
</evidence>
<dbReference type="Proteomes" id="UP000295662">
    <property type="component" value="Unassembled WGS sequence"/>
</dbReference>
<dbReference type="CDD" id="cd00082">
    <property type="entry name" value="HisKA"/>
    <property type="match status" value="1"/>
</dbReference>
<sequence length="378" mass="42794">MNDWIQAVHEDHSIQASEYISRSGLEDHLPQLLDSVAELLRCESGDNTEVITEDARKHGSYRWEQGYKLEEVVRELTLFRTVMIRHIFHIEEQHGPLSPEVRLLMTERIHELLDELGWSSTQQFIHEQQRNLVHASASRARLLHNMSHELRNLLNGLSLAAELIDDEPSEPVQEMQVTLSRSVSHMRELLDDLLDLSALVNGQQVVRPAAFRPAGLLRHVQAVYRPMAEAKGLTFHAECAPELETVHGDERKIEQVVINLLSNAIKYTAKGEIRLSFHPIEEDRWSLSVSDTGSGISKEDQKEIFSEFYRAKSTSQARGVGLGLAISCRLVELLRGELRVVSTLGEGSRFEVLLPLKFIEAPPAVRPSSLDIEETSQE</sequence>
<dbReference type="PANTHER" id="PTHR43711:SF26">
    <property type="entry name" value="SENSOR HISTIDINE KINASE RCSC"/>
    <property type="match status" value="1"/>
</dbReference>
<comment type="subcellular location">
    <subcellularLocation>
        <location evidence="2">Cell membrane</location>
    </subcellularLocation>
</comment>
<dbReference type="EC" id="2.7.13.3" evidence="3"/>
<dbReference type="PRINTS" id="PR00344">
    <property type="entry name" value="BCTRLSENSOR"/>
</dbReference>
<keyword evidence="5" id="KW-0597">Phosphoprotein</keyword>
<comment type="caution">
    <text evidence="13">The sequence shown here is derived from an EMBL/GenBank/DDBJ whole genome shotgun (WGS) entry which is preliminary data.</text>
</comment>
<dbReference type="GO" id="GO:0005524">
    <property type="term" value="F:ATP binding"/>
    <property type="evidence" value="ECO:0007669"/>
    <property type="project" value="UniProtKB-KW"/>
</dbReference>
<dbReference type="Pfam" id="PF00512">
    <property type="entry name" value="HisKA"/>
    <property type="match status" value="1"/>
</dbReference>
<keyword evidence="14" id="KW-1185">Reference proteome</keyword>
<evidence type="ECO:0000256" key="10">
    <source>
        <dbReference type="ARBA" id="ARBA00023012"/>
    </source>
</evidence>
<dbReference type="InterPro" id="IPR004358">
    <property type="entry name" value="Sig_transdc_His_kin-like_C"/>
</dbReference>
<evidence type="ECO:0000256" key="5">
    <source>
        <dbReference type="ARBA" id="ARBA00022553"/>
    </source>
</evidence>
<protein>
    <recommendedName>
        <fullName evidence="3">histidine kinase</fullName>
        <ecNumber evidence="3">2.7.13.3</ecNumber>
    </recommendedName>
</protein>
<dbReference type="InterPro" id="IPR036890">
    <property type="entry name" value="HATPase_C_sf"/>
</dbReference>
<comment type="catalytic activity">
    <reaction evidence="1">
        <text>ATP + protein L-histidine = ADP + protein N-phospho-L-histidine.</text>
        <dbReference type="EC" id="2.7.13.3"/>
    </reaction>
</comment>
<evidence type="ECO:0000256" key="8">
    <source>
        <dbReference type="ARBA" id="ARBA00022777"/>
    </source>
</evidence>
<name>A0A4V3FFJ0_9BACT</name>
<proteinExistence type="predicted"/>
<dbReference type="Pfam" id="PF14361">
    <property type="entry name" value="RsbRD_N"/>
    <property type="match status" value="1"/>
</dbReference>
<dbReference type="AlphaFoldDB" id="A0A4V3FFJ0"/>
<dbReference type="SUPFAM" id="SSF47384">
    <property type="entry name" value="Homodimeric domain of signal transducing histidine kinase"/>
    <property type="match status" value="1"/>
</dbReference>
<evidence type="ECO:0000313" key="14">
    <source>
        <dbReference type="Proteomes" id="UP000295662"/>
    </source>
</evidence>
<organism evidence="13 14">
    <name type="scientific">Prosthecobacter fusiformis</name>
    <dbReference type="NCBI Taxonomy" id="48464"/>
    <lineage>
        <taxon>Bacteria</taxon>
        <taxon>Pseudomonadati</taxon>
        <taxon>Verrucomicrobiota</taxon>
        <taxon>Verrucomicrobiia</taxon>
        <taxon>Verrucomicrobiales</taxon>
        <taxon>Verrucomicrobiaceae</taxon>
        <taxon>Prosthecobacter</taxon>
    </lineage>
</organism>
<keyword evidence="8" id="KW-0418">Kinase</keyword>
<evidence type="ECO:0000256" key="7">
    <source>
        <dbReference type="ARBA" id="ARBA00022741"/>
    </source>
</evidence>
<dbReference type="InterPro" id="IPR005467">
    <property type="entry name" value="His_kinase_dom"/>
</dbReference>
<dbReference type="InterPro" id="IPR050736">
    <property type="entry name" value="Sensor_HK_Regulatory"/>
</dbReference>
<dbReference type="PANTHER" id="PTHR43711">
    <property type="entry name" value="TWO-COMPONENT HISTIDINE KINASE"/>
    <property type="match status" value="1"/>
</dbReference>
<evidence type="ECO:0000256" key="9">
    <source>
        <dbReference type="ARBA" id="ARBA00022840"/>
    </source>
</evidence>
<dbReference type="PROSITE" id="PS50109">
    <property type="entry name" value="HIS_KIN"/>
    <property type="match status" value="1"/>
</dbReference>
<evidence type="ECO:0000256" key="1">
    <source>
        <dbReference type="ARBA" id="ARBA00000085"/>
    </source>
</evidence>
<dbReference type="FunFam" id="3.30.565.10:FF:000023">
    <property type="entry name" value="PAS domain-containing sensor histidine kinase"/>
    <property type="match status" value="1"/>
</dbReference>
<evidence type="ECO:0000259" key="12">
    <source>
        <dbReference type="PROSITE" id="PS50109"/>
    </source>
</evidence>
<evidence type="ECO:0000256" key="6">
    <source>
        <dbReference type="ARBA" id="ARBA00022679"/>
    </source>
</evidence>
<keyword evidence="11" id="KW-0472">Membrane</keyword>
<dbReference type="Gene3D" id="3.30.565.10">
    <property type="entry name" value="Histidine kinase-like ATPase, C-terminal domain"/>
    <property type="match status" value="1"/>
</dbReference>
<reference evidence="13 14" key="1">
    <citation type="submission" date="2019-03" db="EMBL/GenBank/DDBJ databases">
        <title>Genomic Encyclopedia of Archaeal and Bacterial Type Strains, Phase II (KMG-II): from individual species to whole genera.</title>
        <authorList>
            <person name="Goeker M."/>
        </authorList>
    </citation>
    <scope>NUCLEOTIDE SEQUENCE [LARGE SCALE GENOMIC DNA]</scope>
    <source>
        <strain evidence="13 14">ATCC 25309</strain>
    </source>
</reference>
<keyword evidence="6" id="KW-0808">Transferase</keyword>
<dbReference type="InterPro" id="IPR036097">
    <property type="entry name" value="HisK_dim/P_sf"/>
</dbReference>
<dbReference type="OrthoDB" id="568844at2"/>
<keyword evidence="9" id="KW-0067">ATP-binding</keyword>
<dbReference type="SUPFAM" id="SSF55874">
    <property type="entry name" value="ATPase domain of HSP90 chaperone/DNA topoisomerase II/histidine kinase"/>
    <property type="match status" value="1"/>
</dbReference>
<feature type="domain" description="Histidine kinase" evidence="12">
    <location>
        <begin position="145"/>
        <end position="358"/>
    </location>
</feature>
<keyword evidence="4" id="KW-1003">Cell membrane</keyword>
<dbReference type="InterPro" id="IPR003661">
    <property type="entry name" value="HisK_dim/P_dom"/>
</dbReference>
<dbReference type="GO" id="GO:0005886">
    <property type="term" value="C:plasma membrane"/>
    <property type="evidence" value="ECO:0007669"/>
    <property type="project" value="UniProtKB-SubCell"/>
</dbReference>
<dbReference type="EMBL" id="SOCA01000003">
    <property type="protein sequence ID" value="TDU70933.1"/>
    <property type="molecule type" value="Genomic_DNA"/>
</dbReference>